<dbReference type="EMBL" id="CAJZBQ010000027">
    <property type="protein sequence ID" value="CAG9320731.1"/>
    <property type="molecule type" value="Genomic_DNA"/>
</dbReference>
<keyword evidence="3" id="KW-1185">Reference proteome</keyword>
<proteinExistence type="predicted"/>
<reference evidence="2" key="1">
    <citation type="submission" date="2021-09" db="EMBL/GenBank/DDBJ databases">
        <authorList>
            <consortium name="AG Swart"/>
            <person name="Singh M."/>
            <person name="Singh A."/>
            <person name="Seah K."/>
            <person name="Emmerich C."/>
        </authorList>
    </citation>
    <scope>NUCLEOTIDE SEQUENCE</scope>
    <source>
        <strain evidence="2">ATCC30299</strain>
    </source>
</reference>
<accession>A0AAU9J4T6</accession>
<feature type="coiled-coil region" evidence="1">
    <location>
        <begin position="90"/>
        <end position="185"/>
    </location>
</feature>
<comment type="caution">
    <text evidence="2">The sequence shown here is derived from an EMBL/GenBank/DDBJ whole genome shotgun (WGS) entry which is preliminary data.</text>
</comment>
<evidence type="ECO:0000313" key="2">
    <source>
        <dbReference type="EMBL" id="CAG9320731.1"/>
    </source>
</evidence>
<organism evidence="2 3">
    <name type="scientific">Blepharisma stoltei</name>
    <dbReference type="NCBI Taxonomy" id="1481888"/>
    <lineage>
        <taxon>Eukaryota</taxon>
        <taxon>Sar</taxon>
        <taxon>Alveolata</taxon>
        <taxon>Ciliophora</taxon>
        <taxon>Postciliodesmatophora</taxon>
        <taxon>Heterotrichea</taxon>
        <taxon>Heterotrichida</taxon>
        <taxon>Blepharismidae</taxon>
        <taxon>Blepharisma</taxon>
    </lineage>
</organism>
<evidence type="ECO:0000256" key="1">
    <source>
        <dbReference type="SAM" id="Coils"/>
    </source>
</evidence>
<gene>
    <name evidence="2" type="ORF">BSTOLATCC_MIC27313</name>
</gene>
<sequence>MEYGSLELENKLLRKEVDSLRTVLKAVSSSRDSSNDCFSPIEEVTEYSTYPTHRSASMTEMPWNPLAFPSPKIDIVPKPITGQQDLISMKEEIEEELYEIEQSMKNLRCKDIKIKKEMQKNIDFLKRSIEKISETIENNERQQHRPKKSWASENQYEESLLFQELTRLRKENFDLKEELRATRTNSPVVFSKTSEDFPFGSQNSTIRKNLSSSRYFLQKNNSIKSYRNQY</sequence>
<name>A0AAU9J4T6_9CILI</name>
<dbReference type="AlphaFoldDB" id="A0AAU9J4T6"/>
<protein>
    <submittedName>
        <fullName evidence="2">Uncharacterized protein</fullName>
    </submittedName>
</protein>
<keyword evidence="1" id="KW-0175">Coiled coil</keyword>
<dbReference type="Proteomes" id="UP001162131">
    <property type="component" value="Unassembled WGS sequence"/>
</dbReference>
<evidence type="ECO:0000313" key="3">
    <source>
        <dbReference type="Proteomes" id="UP001162131"/>
    </source>
</evidence>